<dbReference type="PANTHER" id="PTHR30388:SF4">
    <property type="entry name" value="MOLYBDENUM COFACTOR INSERTION CHAPERONE PAOD"/>
    <property type="match status" value="1"/>
</dbReference>
<protein>
    <submittedName>
        <fullName evidence="2">Xanthine and CO dehydrogenases maturation factor</fullName>
    </submittedName>
</protein>
<proteinExistence type="predicted"/>
<name>A0A182D402_BLAVI</name>
<evidence type="ECO:0000259" key="1">
    <source>
        <dbReference type="Pfam" id="PF02625"/>
    </source>
</evidence>
<dbReference type="Pfam" id="PF02625">
    <property type="entry name" value="XdhC_CoxI"/>
    <property type="match status" value="1"/>
</dbReference>
<dbReference type="PANTHER" id="PTHR30388">
    <property type="entry name" value="ALDEHYDE OXIDOREDUCTASE MOLYBDENUM COFACTOR ASSEMBLY PROTEIN"/>
    <property type="match status" value="1"/>
</dbReference>
<reference evidence="2" key="1">
    <citation type="journal article" date="2015" name="Genome Announc.">
        <title>Complete Genome Sequence of the Bacteriochlorophyll b-Producing Photosynthetic Bacterium Blastochloris viridis.</title>
        <authorList>
            <person name="Tsukatani Y."/>
            <person name="Hirose Y."/>
            <person name="Harada J."/>
            <person name="Misawa N."/>
            <person name="Mori K."/>
            <person name="Inoue K."/>
            <person name="Tamiaki H."/>
        </authorList>
    </citation>
    <scope>NUCLEOTIDE SEQUENCE [LARGE SCALE GENOMIC DNA]</scope>
    <source>
        <strain evidence="2">DSM 133</strain>
    </source>
</reference>
<dbReference type="EMBL" id="AP014854">
    <property type="protein sequence ID" value="BAS00079.1"/>
    <property type="molecule type" value="Genomic_DNA"/>
</dbReference>
<dbReference type="InterPro" id="IPR052698">
    <property type="entry name" value="MoCofactor_Util/Proc"/>
</dbReference>
<sequence length="118" mass="12347">MAASDLMKAGEMMQPTDDILAIAERWRGEGREVALATVVETWGSAPRPVGSHLVVDGAGAFLGSVSGGCVEGEVVTEALDVIASGTPRLLEFGVTDETAWRAGLSCGGRIKVYVERVQ</sequence>
<evidence type="ECO:0000313" key="2">
    <source>
        <dbReference type="EMBL" id="BAS00079.1"/>
    </source>
</evidence>
<organism evidence="2">
    <name type="scientific">Blastochloris viridis</name>
    <name type="common">Rhodopseudomonas viridis</name>
    <dbReference type="NCBI Taxonomy" id="1079"/>
    <lineage>
        <taxon>Bacteria</taxon>
        <taxon>Pseudomonadati</taxon>
        <taxon>Pseudomonadota</taxon>
        <taxon>Alphaproteobacteria</taxon>
        <taxon>Hyphomicrobiales</taxon>
        <taxon>Blastochloridaceae</taxon>
        <taxon>Blastochloris</taxon>
    </lineage>
</organism>
<dbReference type="AlphaFoldDB" id="A0A182D402"/>
<accession>A0A182D402</accession>
<feature type="domain" description="XdhC- CoxI" evidence="1">
    <location>
        <begin position="26"/>
        <end position="93"/>
    </location>
</feature>
<dbReference type="PATRIC" id="fig|1079.8.peg.2569"/>
<dbReference type="InterPro" id="IPR003777">
    <property type="entry name" value="XdhC_CoxI"/>
</dbReference>
<gene>
    <name evidence="2" type="ORF">BV133_2485</name>
</gene>